<proteinExistence type="predicted"/>
<reference evidence="1" key="1">
    <citation type="submission" date="2018-06" db="EMBL/GenBank/DDBJ databases">
        <authorList>
            <person name="Zhirakovskaya E."/>
        </authorList>
    </citation>
    <scope>NUCLEOTIDE SEQUENCE</scope>
</reference>
<evidence type="ECO:0000313" key="1">
    <source>
        <dbReference type="EMBL" id="VAW53880.1"/>
    </source>
</evidence>
<dbReference type="AlphaFoldDB" id="A0A3B0WMU7"/>
<dbReference type="EMBL" id="UOFE01000036">
    <property type="protein sequence ID" value="VAW53880.1"/>
    <property type="molecule type" value="Genomic_DNA"/>
</dbReference>
<name>A0A3B0WMU7_9ZZZZ</name>
<protein>
    <submittedName>
        <fullName evidence="1">Uncharacterized protein</fullName>
    </submittedName>
</protein>
<accession>A0A3B0WMU7</accession>
<gene>
    <name evidence="1" type="ORF">MNBD_GAMMA05-1566</name>
</gene>
<sequence length="51" mass="5941">MKVILTDTVDFISSAVIRQYINDIEQEIINLDTLTRVLKMYHNRTQLCASL</sequence>
<organism evidence="1">
    <name type="scientific">hydrothermal vent metagenome</name>
    <dbReference type="NCBI Taxonomy" id="652676"/>
    <lineage>
        <taxon>unclassified sequences</taxon>
        <taxon>metagenomes</taxon>
        <taxon>ecological metagenomes</taxon>
    </lineage>
</organism>